<dbReference type="GO" id="GO:0008168">
    <property type="term" value="F:methyltransferase activity"/>
    <property type="evidence" value="ECO:0007669"/>
    <property type="project" value="UniProtKB-KW"/>
</dbReference>
<dbReference type="Pfam" id="PF19579">
    <property type="entry name" value="FtsL_2"/>
    <property type="match status" value="1"/>
</dbReference>
<sequence>MSKLKQSIYDVLKGKFLVGEDAFKNWPIILFVVVLLLFMISRSHSSDKKVLKIAKLNKEIRELKAEFVDTRTKVMRLELESEVQKKVAKRGLLPSQNPPKKIKVVSKNQD</sequence>
<evidence type="ECO:0000313" key="4">
    <source>
        <dbReference type="EMBL" id="AOW21614.1"/>
    </source>
</evidence>
<keyword evidence="1" id="KW-0175">Coiled coil</keyword>
<dbReference type="KEGG" id="lul:LPB138_13400"/>
<evidence type="ECO:0000313" key="5">
    <source>
        <dbReference type="Proteomes" id="UP000176050"/>
    </source>
</evidence>
<feature type="coiled-coil region" evidence="1">
    <location>
        <begin position="46"/>
        <end position="80"/>
    </location>
</feature>
<dbReference type="EMBL" id="CP017478">
    <property type="protein sequence ID" value="AOW21614.1"/>
    <property type="molecule type" value="Genomic_DNA"/>
</dbReference>
<evidence type="ECO:0000256" key="3">
    <source>
        <dbReference type="SAM" id="Phobius"/>
    </source>
</evidence>
<keyword evidence="5" id="KW-1185">Reference proteome</keyword>
<keyword evidence="3" id="KW-0472">Membrane</keyword>
<keyword evidence="4" id="KW-0489">Methyltransferase</keyword>
<dbReference type="Proteomes" id="UP000176050">
    <property type="component" value="Chromosome"/>
</dbReference>
<dbReference type="OrthoDB" id="1132266at2"/>
<feature type="region of interest" description="Disordered" evidence="2">
    <location>
        <begin position="90"/>
        <end position="110"/>
    </location>
</feature>
<dbReference type="RefSeq" id="WP_070237774.1">
    <property type="nucleotide sequence ID" value="NZ_CP017478.1"/>
</dbReference>
<dbReference type="STRING" id="1850246.LPB138_13400"/>
<keyword evidence="3" id="KW-0812">Transmembrane</keyword>
<dbReference type="InterPro" id="IPR045755">
    <property type="entry name" value="FtsL-like"/>
</dbReference>
<name>A0A1D8PAK2_9FLAO</name>
<dbReference type="AlphaFoldDB" id="A0A1D8PAK2"/>
<reference evidence="4 5" key="1">
    <citation type="submission" date="2016-10" db="EMBL/GenBank/DDBJ databases">
        <title>Lutibacter sp. LPB0138, isolated from marine gastropod.</title>
        <authorList>
            <person name="Kim E."/>
            <person name="Yi H."/>
        </authorList>
    </citation>
    <scope>NUCLEOTIDE SEQUENCE [LARGE SCALE GENOMIC DNA]</scope>
    <source>
        <strain evidence="4 5">LPB0138</strain>
    </source>
</reference>
<proteinExistence type="predicted"/>
<protein>
    <submittedName>
        <fullName evidence="4">S-adenosyl-methyltransferase</fullName>
    </submittedName>
</protein>
<feature type="transmembrane region" description="Helical" evidence="3">
    <location>
        <begin position="23"/>
        <end position="40"/>
    </location>
</feature>
<accession>A0A1D8PAK2</accession>
<gene>
    <name evidence="4" type="ORF">LPB138_13400</name>
</gene>
<organism evidence="4 5">
    <name type="scientific">Urechidicola croceus</name>
    <dbReference type="NCBI Taxonomy" id="1850246"/>
    <lineage>
        <taxon>Bacteria</taxon>
        <taxon>Pseudomonadati</taxon>
        <taxon>Bacteroidota</taxon>
        <taxon>Flavobacteriia</taxon>
        <taxon>Flavobacteriales</taxon>
        <taxon>Flavobacteriaceae</taxon>
        <taxon>Urechidicola</taxon>
    </lineage>
</organism>
<evidence type="ECO:0000256" key="2">
    <source>
        <dbReference type="SAM" id="MobiDB-lite"/>
    </source>
</evidence>
<keyword evidence="3" id="KW-1133">Transmembrane helix</keyword>
<evidence type="ECO:0000256" key="1">
    <source>
        <dbReference type="SAM" id="Coils"/>
    </source>
</evidence>
<dbReference type="GO" id="GO:0032259">
    <property type="term" value="P:methylation"/>
    <property type="evidence" value="ECO:0007669"/>
    <property type="project" value="UniProtKB-KW"/>
</dbReference>
<keyword evidence="4" id="KW-0808">Transferase</keyword>